<evidence type="ECO:0000313" key="8">
    <source>
        <dbReference type="Proteomes" id="UP000002009"/>
    </source>
</evidence>
<dbReference type="InterPro" id="IPR025721">
    <property type="entry name" value="Exosome_cplx_N_dom"/>
</dbReference>
<dbReference type="Pfam" id="PF10447">
    <property type="entry name" value="EXOSC1"/>
    <property type="match status" value="2"/>
</dbReference>
<evidence type="ECO:0000256" key="2">
    <source>
        <dbReference type="ARBA" id="ARBA00022490"/>
    </source>
</evidence>
<keyword evidence="8" id="KW-1185">Reference proteome</keyword>
<evidence type="ECO:0008006" key="9">
    <source>
        <dbReference type="Google" id="ProtNLM"/>
    </source>
</evidence>
<dbReference type="InterPro" id="IPR019495">
    <property type="entry name" value="EXOSC1_C"/>
</dbReference>
<dbReference type="KEGG" id="mis:MICPUN_98947"/>
<dbReference type="Gene3D" id="2.40.50.100">
    <property type="match status" value="1"/>
</dbReference>
<dbReference type="Proteomes" id="UP000002009">
    <property type="component" value="Chromosome 2"/>
</dbReference>
<feature type="domain" description="Exosome complex component CSL4 C-terminal" evidence="5">
    <location>
        <begin position="75"/>
        <end position="104"/>
    </location>
</feature>
<feature type="region of interest" description="Disordered" evidence="4">
    <location>
        <begin position="1"/>
        <end position="22"/>
    </location>
</feature>
<dbReference type="OMA" id="RCLITHV"/>
<dbReference type="OrthoDB" id="440760at2759"/>
<name>C1E0K6_MICCC</name>
<dbReference type="FunCoup" id="C1E0K6">
    <property type="interactions" value="1579"/>
</dbReference>
<dbReference type="GO" id="GO:0006396">
    <property type="term" value="P:RNA processing"/>
    <property type="evidence" value="ECO:0007669"/>
    <property type="project" value="InterPro"/>
</dbReference>
<evidence type="ECO:0000256" key="1">
    <source>
        <dbReference type="ARBA" id="ARBA00004604"/>
    </source>
</evidence>
<dbReference type="GO" id="GO:0005737">
    <property type="term" value="C:cytoplasm"/>
    <property type="evidence" value="ECO:0007669"/>
    <property type="project" value="TreeGrafter"/>
</dbReference>
<dbReference type="EMBL" id="CP001323">
    <property type="protein sequence ID" value="ACO60835.1"/>
    <property type="molecule type" value="Genomic_DNA"/>
</dbReference>
<organism evidence="7 8">
    <name type="scientific">Micromonas commoda (strain RCC299 / NOUM17 / CCMP2709)</name>
    <name type="common">Picoplanktonic green alga</name>
    <dbReference type="NCBI Taxonomy" id="296587"/>
    <lineage>
        <taxon>Eukaryota</taxon>
        <taxon>Viridiplantae</taxon>
        <taxon>Chlorophyta</taxon>
        <taxon>Mamiellophyceae</taxon>
        <taxon>Mamiellales</taxon>
        <taxon>Mamiellaceae</taxon>
        <taxon>Micromonas</taxon>
    </lineage>
</organism>
<dbReference type="InterPro" id="IPR039771">
    <property type="entry name" value="Csl4"/>
</dbReference>
<evidence type="ECO:0000259" key="6">
    <source>
        <dbReference type="Pfam" id="PF14382"/>
    </source>
</evidence>
<dbReference type="GeneID" id="8241253"/>
<dbReference type="CDD" id="cd05791">
    <property type="entry name" value="S1_CSL4"/>
    <property type="match status" value="1"/>
</dbReference>
<feature type="domain" description="Exosome complex component CSL4 C-terminal" evidence="5">
    <location>
        <begin position="109"/>
        <end position="148"/>
    </location>
</feature>
<evidence type="ECO:0000259" key="5">
    <source>
        <dbReference type="Pfam" id="PF10447"/>
    </source>
</evidence>
<dbReference type="Gene3D" id="2.40.50.140">
    <property type="entry name" value="Nucleic acid-binding proteins"/>
    <property type="match status" value="1"/>
</dbReference>
<accession>C1E0K6</accession>
<evidence type="ECO:0000256" key="3">
    <source>
        <dbReference type="ARBA" id="ARBA00022835"/>
    </source>
</evidence>
<dbReference type="GO" id="GO:0005730">
    <property type="term" value="C:nucleolus"/>
    <property type="evidence" value="ECO:0007669"/>
    <property type="project" value="UniProtKB-SubCell"/>
</dbReference>
<proteinExistence type="predicted"/>
<dbReference type="STRING" id="296587.C1E0K6"/>
<dbReference type="SUPFAM" id="SSF110324">
    <property type="entry name" value="Ribosomal L27 protein-like"/>
    <property type="match status" value="1"/>
</dbReference>
<dbReference type="eggNOG" id="KOG3409">
    <property type="taxonomic scope" value="Eukaryota"/>
</dbReference>
<sequence>MTAPVLPGEPLRHADEVRSGPGTYVRGKSVVAAVMGHARTTPAADDADDKRPLVEVIKGPVVTGDATGRGGGTLLPEVGDEVFARVLRINPRQVWCEIVAVNGKAVNDASGFQGIVRQQDVRATEIDKVDMYESFLPADVIRAKVLSLGDQRSYYLTTARNELGVVQAKSPFTGEPMVPVSWQEMMCPSTQVKVSRKVAKVD</sequence>
<dbReference type="SUPFAM" id="SSF50249">
    <property type="entry name" value="Nucleic acid-binding proteins"/>
    <property type="match status" value="1"/>
</dbReference>
<dbReference type="PANTHER" id="PTHR12686">
    <property type="entry name" value="3'-5' EXORIBONUCLEASE CSL4-RELATED"/>
    <property type="match status" value="1"/>
</dbReference>
<gene>
    <name evidence="7" type="ORF">MICPUN_98947</name>
</gene>
<dbReference type="GO" id="GO:0000176">
    <property type="term" value="C:nuclear exosome (RNase complex)"/>
    <property type="evidence" value="ECO:0007669"/>
    <property type="project" value="TreeGrafter"/>
</dbReference>
<protein>
    <recommendedName>
        <fullName evidence="9">S1 motif domain-containing protein</fullName>
    </recommendedName>
</protein>
<dbReference type="PANTHER" id="PTHR12686:SF8">
    <property type="entry name" value="EXOSOME COMPLEX COMPONENT CSL4"/>
    <property type="match status" value="1"/>
</dbReference>
<feature type="domain" description="Exosome complex component N-terminal" evidence="6">
    <location>
        <begin position="5"/>
        <end position="39"/>
    </location>
</feature>
<dbReference type="GO" id="GO:0003723">
    <property type="term" value="F:RNA binding"/>
    <property type="evidence" value="ECO:0007669"/>
    <property type="project" value="InterPro"/>
</dbReference>
<evidence type="ECO:0000313" key="7">
    <source>
        <dbReference type="EMBL" id="ACO60835.1"/>
    </source>
</evidence>
<keyword evidence="3" id="KW-0271">Exosome</keyword>
<dbReference type="InParanoid" id="C1E0K6"/>
<dbReference type="FunFam" id="2.40.50.140:FF:000198">
    <property type="entry name" value="Exosome complex component CSL4"/>
    <property type="match status" value="1"/>
</dbReference>
<dbReference type="RefSeq" id="XP_002499577.1">
    <property type="nucleotide sequence ID" value="XM_002499531.1"/>
</dbReference>
<dbReference type="InterPro" id="IPR012340">
    <property type="entry name" value="NA-bd_OB-fold"/>
</dbReference>
<keyword evidence="2" id="KW-0963">Cytoplasm</keyword>
<comment type="subcellular location">
    <subcellularLocation>
        <location evidence="1">Nucleus</location>
        <location evidence="1">Nucleolus</location>
    </subcellularLocation>
</comment>
<dbReference type="AlphaFoldDB" id="C1E0K6"/>
<dbReference type="Pfam" id="PF14382">
    <property type="entry name" value="ECR1_N"/>
    <property type="match status" value="1"/>
</dbReference>
<reference evidence="7 8" key="1">
    <citation type="journal article" date="2009" name="Science">
        <title>Green evolution and dynamic adaptations revealed by genomes of the marine picoeukaryotes Micromonas.</title>
        <authorList>
            <person name="Worden A.Z."/>
            <person name="Lee J.H."/>
            <person name="Mock T."/>
            <person name="Rouze P."/>
            <person name="Simmons M.P."/>
            <person name="Aerts A.L."/>
            <person name="Allen A.E."/>
            <person name="Cuvelier M.L."/>
            <person name="Derelle E."/>
            <person name="Everett M.V."/>
            <person name="Foulon E."/>
            <person name="Grimwood J."/>
            <person name="Gundlach H."/>
            <person name="Henrissat B."/>
            <person name="Napoli C."/>
            <person name="McDonald S.M."/>
            <person name="Parker M.S."/>
            <person name="Rombauts S."/>
            <person name="Salamov A."/>
            <person name="Von Dassow P."/>
            <person name="Badger J.H."/>
            <person name="Coutinho P.M."/>
            <person name="Demir E."/>
            <person name="Dubchak I."/>
            <person name="Gentemann C."/>
            <person name="Eikrem W."/>
            <person name="Gready J.E."/>
            <person name="John U."/>
            <person name="Lanier W."/>
            <person name="Lindquist E.A."/>
            <person name="Lucas S."/>
            <person name="Mayer K.F."/>
            <person name="Moreau H."/>
            <person name="Not F."/>
            <person name="Otillar R."/>
            <person name="Panaud O."/>
            <person name="Pangilinan J."/>
            <person name="Paulsen I."/>
            <person name="Piegu B."/>
            <person name="Poliakov A."/>
            <person name="Robbens S."/>
            <person name="Schmutz J."/>
            <person name="Toulza E."/>
            <person name="Wyss T."/>
            <person name="Zelensky A."/>
            <person name="Zhou K."/>
            <person name="Armbrust E.V."/>
            <person name="Bhattacharya D."/>
            <person name="Goodenough U.W."/>
            <person name="Van de Peer Y."/>
            <person name="Grigoriev I.V."/>
        </authorList>
    </citation>
    <scope>NUCLEOTIDE SEQUENCE [LARGE SCALE GENOMIC DNA]</scope>
    <source>
        <strain evidence="8">RCC299 / NOUM17</strain>
    </source>
</reference>
<evidence type="ECO:0000256" key="4">
    <source>
        <dbReference type="SAM" id="MobiDB-lite"/>
    </source>
</evidence>